<name>A0A913ZXE1_PATMI</name>
<evidence type="ECO:0000256" key="8">
    <source>
        <dbReference type="ARBA" id="ARBA00023002"/>
    </source>
</evidence>
<keyword evidence="15" id="KW-1185">Reference proteome</keyword>
<proteinExistence type="inferred from homology"/>
<evidence type="ECO:0000256" key="4">
    <source>
        <dbReference type="ARBA" id="ARBA00022692"/>
    </source>
</evidence>
<dbReference type="EC" id="1.17.4.4" evidence="3"/>
<keyword evidence="9 12" id="KW-0472">Membrane</keyword>
<evidence type="ECO:0000256" key="2">
    <source>
        <dbReference type="ARBA" id="ARBA00006214"/>
    </source>
</evidence>
<dbReference type="OrthoDB" id="17010at2759"/>
<feature type="transmembrane region" description="Helical" evidence="12">
    <location>
        <begin position="129"/>
        <end position="158"/>
    </location>
</feature>
<evidence type="ECO:0000256" key="9">
    <source>
        <dbReference type="ARBA" id="ARBA00023136"/>
    </source>
</evidence>
<dbReference type="AlphaFoldDB" id="A0A913ZXE1"/>
<dbReference type="PANTHER" id="PTHR14519">
    <property type="entry name" value="VITAMIN K EPOXIDE REDUCTASE COMPLEX, SUBUNIT 1"/>
    <property type="match status" value="1"/>
</dbReference>
<dbReference type="GO" id="GO:0048038">
    <property type="term" value="F:quinone binding"/>
    <property type="evidence" value="ECO:0007669"/>
    <property type="project" value="UniProtKB-KW"/>
</dbReference>
<evidence type="ECO:0000256" key="3">
    <source>
        <dbReference type="ARBA" id="ARBA00012278"/>
    </source>
</evidence>
<dbReference type="SMART" id="SM00756">
    <property type="entry name" value="VKc"/>
    <property type="match status" value="1"/>
</dbReference>
<evidence type="ECO:0000256" key="12">
    <source>
        <dbReference type="SAM" id="Phobius"/>
    </source>
</evidence>
<accession>A0A913ZXE1</accession>
<protein>
    <recommendedName>
        <fullName evidence="3">vitamin-K-epoxide reductase (warfarin-sensitive)</fullName>
        <ecNumber evidence="3">1.17.4.4</ecNumber>
    </recommendedName>
</protein>
<evidence type="ECO:0000313" key="15">
    <source>
        <dbReference type="Proteomes" id="UP000887568"/>
    </source>
</evidence>
<keyword evidence="4 12" id="KW-0812">Transmembrane</keyword>
<keyword evidence="10" id="KW-1015">Disulfide bond</keyword>
<dbReference type="FunFam" id="1.20.1440.130:FF:000001">
    <property type="entry name" value="Vitamin K epoxide reductase complex subunit 1-like 1"/>
    <property type="match status" value="1"/>
</dbReference>
<organism evidence="14 15">
    <name type="scientific">Patiria miniata</name>
    <name type="common">Bat star</name>
    <name type="synonym">Asterina miniata</name>
    <dbReference type="NCBI Taxonomy" id="46514"/>
    <lineage>
        <taxon>Eukaryota</taxon>
        <taxon>Metazoa</taxon>
        <taxon>Echinodermata</taxon>
        <taxon>Eleutherozoa</taxon>
        <taxon>Asterozoa</taxon>
        <taxon>Asteroidea</taxon>
        <taxon>Valvatacea</taxon>
        <taxon>Valvatida</taxon>
        <taxon>Asterinidae</taxon>
        <taxon>Patiria</taxon>
    </lineage>
</organism>
<dbReference type="PANTHER" id="PTHR14519:SF8">
    <property type="entry name" value="VITAMIN K EPOXIDE REDUCTASE COMPLEX SUBUNIT 1"/>
    <property type="match status" value="1"/>
</dbReference>
<keyword evidence="6" id="KW-0256">Endoplasmic reticulum</keyword>
<dbReference type="InterPro" id="IPR042406">
    <property type="entry name" value="VKORC1/VKORC1L1"/>
</dbReference>
<dbReference type="OMA" id="YVINFAL"/>
<keyword evidence="11" id="KW-0676">Redox-active center</keyword>
<dbReference type="Pfam" id="PF07884">
    <property type="entry name" value="VKOR"/>
    <property type="match status" value="1"/>
</dbReference>
<evidence type="ECO:0000259" key="13">
    <source>
        <dbReference type="SMART" id="SM00756"/>
    </source>
</evidence>
<evidence type="ECO:0000256" key="11">
    <source>
        <dbReference type="ARBA" id="ARBA00023284"/>
    </source>
</evidence>
<dbReference type="Gene3D" id="1.20.1440.130">
    <property type="entry name" value="VKOR domain"/>
    <property type="match status" value="1"/>
</dbReference>
<dbReference type="GO" id="GO:0047057">
    <property type="term" value="F:vitamin-K-epoxide reductase (warfarin-sensitive) activity"/>
    <property type="evidence" value="ECO:0007669"/>
    <property type="project" value="UniProtKB-EC"/>
</dbReference>
<comment type="similarity">
    <text evidence="2">Belongs to the VKOR family.</text>
</comment>
<comment type="subcellular location">
    <subcellularLocation>
        <location evidence="1">Endoplasmic reticulum membrane</location>
        <topology evidence="1">Multi-pass membrane protein</topology>
    </subcellularLocation>
</comment>
<dbReference type="GeneID" id="119728182"/>
<feature type="domain" description="Vitamin K epoxide reductase" evidence="13">
    <location>
        <begin position="15"/>
        <end position="163"/>
    </location>
</feature>
<dbReference type="InterPro" id="IPR038354">
    <property type="entry name" value="VKOR_sf"/>
</dbReference>
<dbReference type="Proteomes" id="UP000887568">
    <property type="component" value="Unplaced"/>
</dbReference>
<dbReference type="GO" id="GO:0042373">
    <property type="term" value="P:vitamin K metabolic process"/>
    <property type="evidence" value="ECO:0007669"/>
    <property type="project" value="InterPro"/>
</dbReference>
<keyword evidence="7 12" id="KW-1133">Transmembrane helix</keyword>
<evidence type="ECO:0000256" key="5">
    <source>
        <dbReference type="ARBA" id="ARBA00022719"/>
    </source>
</evidence>
<reference evidence="14" key="1">
    <citation type="submission" date="2022-11" db="UniProtKB">
        <authorList>
            <consortium name="EnsemblMetazoa"/>
        </authorList>
    </citation>
    <scope>IDENTIFICATION</scope>
</reference>
<feature type="transmembrane region" description="Helical" evidence="12">
    <location>
        <begin position="20"/>
        <end position="39"/>
    </location>
</feature>
<keyword evidence="5" id="KW-0874">Quinone</keyword>
<dbReference type="CDD" id="cd12917">
    <property type="entry name" value="VKOR_euk"/>
    <property type="match status" value="1"/>
</dbReference>
<evidence type="ECO:0000256" key="6">
    <source>
        <dbReference type="ARBA" id="ARBA00022824"/>
    </source>
</evidence>
<evidence type="ECO:0000256" key="1">
    <source>
        <dbReference type="ARBA" id="ARBA00004477"/>
    </source>
</evidence>
<dbReference type="InterPro" id="IPR012932">
    <property type="entry name" value="VKOR"/>
</dbReference>
<dbReference type="EnsemblMetazoa" id="XM_038200289.1">
    <property type="protein sequence ID" value="XP_038056217.1"/>
    <property type="gene ID" value="LOC119728182"/>
</dbReference>
<keyword evidence="8" id="KW-0560">Oxidoreductase</keyword>
<evidence type="ECO:0000256" key="10">
    <source>
        <dbReference type="ARBA" id="ARBA00023157"/>
    </source>
</evidence>
<sequence>MGNPSTSTASKVQMPMSHMLARWGLCLVGTVLSIYALYVETSKESNPDYTAMCDIGKSISCSKVFTSKYGRGFGIVGSILGERHILNQPNSIFGILFYILQVVIGQTHTLSATNFLIMTSILSNFGSVYLAYILVVVLEDACLVCISTYIVNALLLAVNILKWTHLRRTLTKKAE</sequence>
<evidence type="ECO:0000256" key="7">
    <source>
        <dbReference type="ARBA" id="ARBA00022989"/>
    </source>
</evidence>
<dbReference type="RefSeq" id="XP_038056217.1">
    <property type="nucleotide sequence ID" value="XM_038200289.1"/>
</dbReference>
<evidence type="ECO:0000313" key="14">
    <source>
        <dbReference type="EnsemblMetazoa" id="XP_038056217.1"/>
    </source>
</evidence>
<dbReference type="GO" id="GO:0005789">
    <property type="term" value="C:endoplasmic reticulum membrane"/>
    <property type="evidence" value="ECO:0007669"/>
    <property type="project" value="UniProtKB-SubCell"/>
</dbReference>